<evidence type="ECO:0000313" key="2">
    <source>
        <dbReference type="Proteomes" id="UP000325787"/>
    </source>
</evidence>
<dbReference type="OrthoDB" id="4247201at2"/>
<proteinExistence type="predicted"/>
<protein>
    <submittedName>
        <fullName evidence="1">Uncharacterized protein</fullName>
    </submittedName>
</protein>
<dbReference type="Proteomes" id="UP000325787">
    <property type="component" value="Chromosome"/>
</dbReference>
<dbReference type="AlphaFoldDB" id="A0A5Q0H5S7"/>
<gene>
    <name evidence="1" type="ORF">EKG83_32910</name>
</gene>
<reference evidence="2" key="1">
    <citation type="journal article" date="2021" name="Curr. Microbiol.">
        <title>Complete genome of nocamycin-producing strain Saccharothrix syringae NRRL B-16468 reveals the biosynthetic potential for secondary metabolites.</title>
        <authorList>
            <person name="Mo X."/>
            <person name="Yang S."/>
        </authorList>
    </citation>
    <scope>NUCLEOTIDE SEQUENCE [LARGE SCALE GENOMIC DNA]</scope>
    <source>
        <strain evidence="2">ATCC 51364 / DSM 43886 / JCM 6844 / KCTC 9398 / NBRC 14523 / NRRL B-16468 / INA 2240</strain>
    </source>
</reference>
<accession>A0A5Q0H5S7</accession>
<dbReference type="RefSeq" id="WP_153278612.1">
    <property type="nucleotide sequence ID" value="NZ_CP034550.1"/>
</dbReference>
<name>A0A5Q0H5S7_SACSY</name>
<organism evidence="1 2">
    <name type="scientific">Saccharothrix syringae</name>
    <name type="common">Nocardiopsis syringae</name>
    <dbReference type="NCBI Taxonomy" id="103733"/>
    <lineage>
        <taxon>Bacteria</taxon>
        <taxon>Bacillati</taxon>
        <taxon>Actinomycetota</taxon>
        <taxon>Actinomycetes</taxon>
        <taxon>Pseudonocardiales</taxon>
        <taxon>Pseudonocardiaceae</taxon>
        <taxon>Saccharothrix</taxon>
    </lineage>
</organism>
<evidence type="ECO:0000313" key="1">
    <source>
        <dbReference type="EMBL" id="QFZ21556.1"/>
    </source>
</evidence>
<keyword evidence="2" id="KW-1185">Reference proteome</keyword>
<dbReference type="EMBL" id="CP034550">
    <property type="protein sequence ID" value="QFZ21556.1"/>
    <property type="molecule type" value="Genomic_DNA"/>
</dbReference>
<sequence>MASTGDFMTDSITSRIGVFESVMGAVIGKCTYGLLVVSDRDSADAHDDWNPATEVVHAGPDSLYVGVRDAAGGAVLVIVADRAEISSEAFLLHEGSFTSPSLSIHVYDPGESFSLVIPIDEAEFSVKVYGDNLRESSEIVVLLGGSV</sequence>
<dbReference type="KEGG" id="ssyi:EKG83_32910"/>